<dbReference type="GO" id="GO:0004553">
    <property type="term" value="F:hydrolase activity, hydrolyzing O-glycosyl compounds"/>
    <property type="evidence" value="ECO:0007669"/>
    <property type="project" value="InterPro"/>
</dbReference>
<dbReference type="InterPro" id="IPR008258">
    <property type="entry name" value="Transglycosylase_SLT_dom_1"/>
</dbReference>
<evidence type="ECO:0000256" key="1">
    <source>
        <dbReference type="ARBA" id="ARBA00007734"/>
    </source>
</evidence>
<proteinExistence type="inferred from homology"/>
<organism evidence="4 5">
    <name type="scientific">Brevirhabdus pacifica</name>
    <dbReference type="NCBI Taxonomy" id="1267768"/>
    <lineage>
        <taxon>Bacteria</taxon>
        <taxon>Pseudomonadati</taxon>
        <taxon>Pseudomonadota</taxon>
        <taxon>Alphaproteobacteria</taxon>
        <taxon>Rhodobacterales</taxon>
        <taxon>Paracoccaceae</taxon>
        <taxon>Brevirhabdus</taxon>
    </lineage>
</organism>
<dbReference type="Pfam" id="PF01464">
    <property type="entry name" value="SLT"/>
    <property type="match status" value="1"/>
</dbReference>
<sequence length="645" mass="72122">MFRTICLIATCFLAAPTGVSAENRTSAARELAAAMEDVRGQKWDGLSRLSDPNAQAVVDWFRLRAREGDFAEYLAFLKDYGDWPGLPLLRQRGEYRIPRDAPADRVLEYFAGQEPGTALGALRLASALEAKGRTAEAEKAIIRAWREYPTTPDVVDAFLERYGKILKPHHEERLDMLLWRQRFSEVDAMLPLVPEGQRALARARIGLQRRVNGVDNLVAAVPSDLRDTPGLAYERFVWRVRKGLDDSALELMLETSAAGRLGRPEEWSNRRRSMARQLMRDGKGKTAYELASKHGLTEGSHYADLEWLSGYIALTYLKDPKRALSHFNNHRDDVESPISMGRAGYWRGRAHEAMGNKAEAEKSYREGARHQTSFYGQLAAERIGQPTDPDLLGDKLYPGWKTAKFREASVFKAGILLLEAGELDLAERWFVHLSERLNGDEMGQLADMLLDRDEPHLALKVAKYAASRGIVLQRAYYPVTALAKRDLPVDKSLALSIARRESEFDKSVVSPAGARGLMQLMPATAKAMAAEVGLSYSGNRLLSDGDYNAALGGAYLARLLPQFNGNKALVAAGYNAGPGRPRSWMRTYGDPRTSQVDPVDWIEHVPFRETRNYIMRVMESVPIYRMRLEGKVGPLNLMKELKAGG</sequence>
<comment type="similarity">
    <text evidence="1">Belongs to the transglycosylase Slt family.</text>
</comment>
<evidence type="ECO:0000256" key="3">
    <source>
        <dbReference type="ARBA" id="ARBA00022729"/>
    </source>
</evidence>
<dbReference type="PANTHER" id="PTHR37423">
    <property type="entry name" value="SOLUBLE LYTIC MUREIN TRANSGLYCOSYLASE-RELATED"/>
    <property type="match status" value="1"/>
</dbReference>
<keyword evidence="3" id="KW-0732">Signal</keyword>
<dbReference type="GO" id="GO:0042597">
    <property type="term" value="C:periplasmic space"/>
    <property type="evidence" value="ECO:0007669"/>
    <property type="project" value="InterPro"/>
</dbReference>
<gene>
    <name evidence="4" type="ORF">BV394_10200</name>
</gene>
<accession>A0A2M9DAG7</accession>
<reference evidence="4 5" key="1">
    <citation type="submission" date="2017-01" db="EMBL/GenBank/DDBJ databases">
        <title>Genomic analysis of Xuhuaishuia manganoxidans DY6-4.</title>
        <authorList>
            <person name="Wang X."/>
        </authorList>
    </citation>
    <scope>NUCLEOTIDE SEQUENCE [LARGE SCALE GENOMIC DNA]</scope>
    <source>
        <strain evidence="4 5">DY6-4</strain>
    </source>
</reference>
<comment type="similarity">
    <text evidence="2">Belongs to the virb1 family.</text>
</comment>
<dbReference type="SUPFAM" id="SSF53955">
    <property type="entry name" value="Lysozyme-like"/>
    <property type="match status" value="1"/>
</dbReference>
<evidence type="ECO:0000256" key="2">
    <source>
        <dbReference type="ARBA" id="ARBA00009387"/>
    </source>
</evidence>
<accession>A0A1U7DJH8</accession>
<dbReference type="EMBL" id="CP019124">
    <property type="protein sequence ID" value="APX90039.1"/>
    <property type="molecule type" value="Genomic_DNA"/>
</dbReference>
<dbReference type="CDD" id="cd13401">
    <property type="entry name" value="Slt70-like"/>
    <property type="match status" value="1"/>
</dbReference>
<evidence type="ECO:0000313" key="4">
    <source>
        <dbReference type="EMBL" id="APX90039.1"/>
    </source>
</evidence>
<dbReference type="Proteomes" id="UP000187266">
    <property type="component" value="Chromosome"/>
</dbReference>
<dbReference type="InterPro" id="IPR023346">
    <property type="entry name" value="Lysozyme-like_dom_sf"/>
</dbReference>
<dbReference type="Gene3D" id="1.25.20.10">
    <property type="entry name" value="Bacterial muramidases"/>
    <property type="match status" value="1"/>
</dbReference>
<dbReference type="AlphaFoldDB" id="A0A1U7DJH8"/>
<name>A0A1U7DJH8_9RHOB</name>
<dbReference type="InterPro" id="IPR008939">
    <property type="entry name" value="Lytic_TGlycosylase_superhlx_U"/>
</dbReference>
<keyword evidence="5" id="KW-1185">Reference proteome</keyword>
<protein>
    <submittedName>
        <fullName evidence="4">Uncharacterized protein</fullName>
    </submittedName>
</protein>
<dbReference type="STRING" id="1267768.BV394_10200"/>
<dbReference type="PANTHER" id="PTHR37423:SF2">
    <property type="entry name" value="MEMBRANE-BOUND LYTIC MUREIN TRANSGLYCOSYLASE C"/>
    <property type="match status" value="1"/>
</dbReference>
<dbReference type="SUPFAM" id="SSF48435">
    <property type="entry name" value="Bacterial muramidases"/>
    <property type="match status" value="1"/>
</dbReference>
<evidence type="ECO:0000313" key="5">
    <source>
        <dbReference type="Proteomes" id="UP000187266"/>
    </source>
</evidence>
<dbReference type="Gene3D" id="1.10.530.10">
    <property type="match status" value="1"/>
</dbReference>
<dbReference type="OrthoDB" id="9815002at2"/>